<sequence>MTTMIANQEEHKELSTKFSSKTWGLIEQLVSPQEKSVYNSILEATRLLTHGNSNSNTEIIDTFVLTDVLYKRIRNILVENQLVENIKEIFMPIQKQINLTDDEINYMFQKPKSSKKKKIGMTADEIKLNNTFDKLKIFIIELMTMFDNLNPDLDDISSKTIMGFNSKYIEIIGLTFIYMNNFYVRQHHKFSNDVHFQTVLSVIISTNRFIESCENFIGINPVLPETTLKISQIFIKDIQYSYQKLTEKYPFDGIKVCKYAPSLLISSPYDKYVKITAFKPREHQVRILNEVHNNYENGFFIIYNAMINSGKTTSIIGLANLAKHYNKKLLCVCNIDTVRIQMATLCYNNEIKFAIGSLRDDKTIKITHHWTTKDNNSTVIISSPEVAINILKNDTQDSYILFHDEPTAGSDTMTQTIYDNVNVLLNAPKWVIFSSATSPTLEEMTPLINVYKQKYGNIHIGSIYSSTISVSCHVRAFNGTLIVPFANCKTRDNILSVIQKIKEIPFIGRMLSPNLALCFYKIMDTQNIQNVPNIPELFRDVKNMKTDKIREVVINMLLLLSSEDDEIITNICTHPLFNNINDKFDIDNIENSKWECMTLITTNNPVSLVLGKYIEIEEETTKYFTNQQPKNETRQMFVFDKEEIKIVEAIKDNIITLYFYGTSYDILEIIQNKLSLRKSALVIIKSNEEFKMTYNIKSQDEYDILKRKIKQLYGNFIMKPIINFMYETTEISEYNITIKETIKKNVFKNGVFSSLLDKLRAEGIKNTNVIIDTFKKELQQWNIQKDKKEKELGDKCKNNTLTVYERALEERKIYETKPKHKFPKYFQLGTNEYNAKFAPHNEFDREYIDIDKLLEQNKDMNVPDDLLLLLLCGIGVYSPSNILINENYTNAVIELATQGKLAYVISDNSISYGTNYPFGKVVIMDDFVETHSVNTMFQLMGRAGRVGKLPKATAFVSQKTGDTLTDYVVNPSKYSIEANNINKIVLSYKIDTSIQDEIRRLEEELMDDDEKSEEVIIDEKKNEEKNEDVPENWDM</sequence>
<dbReference type="SUPFAM" id="SSF52540">
    <property type="entry name" value="P-loop containing nucleoside triphosphate hydrolases"/>
    <property type="match status" value="2"/>
</dbReference>
<evidence type="ECO:0008006" key="3">
    <source>
        <dbReference type="Google" id="ProtNLM"/>
    </source>
</evidence>
<evidence type="ECO:0000256" key="1">
    <source>
        <dbReference type="SAM" id="MobiDB-lite"/>
    </source>
</evidence>
<organism evidence="2">
    <name type="scientific">viral metagenome</name>
    <dbReference type="NCBI Taxonomy" id="1070528"/>
    <lineage>
        <taxon>unclassified sequences</taxon>
        <taxon>metagenomes</taxon>
        <taxon>organismal metagenomes</taxon>
    </lineage>
</organism>
<dbReference type="AlphaFoldDB" id="A0A6C0E0A9"/>
<feature type="compositionally biased region" description="Basic and acidic residues" evidence="1">
    <location>
        <begin position="1013"/>
        <end position="1028"/>
    </location>
</feature>
<proteinExistence type="predicted"/>
<reference evidence="2" key="1">
    <citation type="journal article" date="2020" name="Nature">
        <title>Giant virus diversity and host interactions through global metagenomics.</title>
        <authorList>
            <person name="Schulz F."/>
            <person name="Roux S."/>
            <person name="Paez-Espino D."/>
            <person name="Jungbluth S."/>
            <person name="Walsh D.A."/>
            <person name="Denef V.J."/>
            <person name="McMahon K.D."/>
            <person name="Konstantinidis K.T."/>
            <person name="Eloe-Fadrosh E.A."/>
            <person name="Kyrpides N.C."/>
            <person name="Woyke T."/>
        </authorList>
    </citation>
    <scope>NUCLEOTIDE SEQUENCE</scope>
    <source>
        <strain evidence="2">GVMAG-M-3300023179-103</strain>
    </source>
</reference>
<dbReference type="EMBL" id="MN739704">
    <property type="protein sequence ID" value="QHT22132.1"/>
    <property type="molecule type" value="Genomic_DNA"/>
</dbReference>
<dbReference type="InterPro" id="IPR027417">
    <property type="entry name" value="P-loop_NTPase"/>
</dbReference>
<protein>
    <recommendedName>
        <fullName evidence="3">Helicase C-terminal domain-containing protein</fullName>
    </recommendedName>
</protein>
<evidence type="ECO:0000313" key="2">
    <source>
        <dbReference type="EMBL" id="QHT22132.1"/>
    </source>
</evidence>
<name>A0A6C0E0A9_9ZZZZ</name>
<dbReference type="Gene3D" id="3.40.50.300">
    <property type="entry name" value="P-loop containing nucleotide triphosphate hydrolases"/>
    <property type="match status" value="1"/>
</dbReference>
<accession>A0A6C0E0A9</accession>
<feature type="region of interest" description="Disordered" evidence="1">
    <location>
        <begin position="1005"/>
        <end position="1035"/>
    </location>
</feature>